<feature type="region of interest" description="Disordered" evidence="1">
    <location>
        <begin position="24"/>
        <end position="43"/>
    </location>
</feature>
<evidence type="ECO:0000256" key="1">
    <source>
        <dbReference type="SAM" id="MobiDB-lite"/>
    </source>
</evidence>
<feature type="compositionally biased region" description="Polar residues" evidence="1">
    <location>
        <begin position="219"/>
        <end position="233"/>
    </location>
</feature>
<feature type="compositionally biased region" description="Low complexity" evidence="1">
    <location>
        <begin position="30"/>
        <end position="42"/>
    </location>
</feature>
<sequence length="474" mass="53451">MAKRRSGFTLVEYPCPGDHSSSKFTTKYHGSSTTASTSTSGGRHMMENYGTGKETICYKCMTDYSHSHLFATECTKRGENNLLTEAVESYPSYQRECLIDELYPSPWSKYVVDIVAGKKPEGMKSMKRRKGSHRQILDGSRSKNWSDRCKLPSTIRSRKTSCTITKESRLKKSDEHHQDATGRTKNSITYQGRCEGRRIVDLSNSNRTKSKGSTSSTSLNEDVSNIKDSNQNKKYGRGVDGVGRCRVNCQSCGDDQVTLCARCVQKSGTVRAWCKDHPRSDRSDGSDRSDRSTWLHDLMDLYTERVEAKQHQNGIPIRNRQRTVPWRILPSIFKSVYHPEYLQYIQSSGDDTLGRQLSQLPPEQMEDVAGIMFGYARRTGRDGADEKEEGEEDMDLINVENSFDGGSAASPISSAAPSSTPMTSFSDMVEHEEDAEQFTEDEAMLLDYESFTQGEINYIDHPENMDLLYDLEAV</sequence>
<dbReference type="AlphaFoldDB" id="A0A1B9ILL3"/>
<evidence type="ECO:0000313" key="2">
    <source>
        <dbReference type="EMBL" id="OCF56254.1"/>
    </source>
</evidence>
<protein>
    <submittedName>
        <fullName evidence="2">Uncharacterized protein</fullName>
    </submittedName>
</protein>
<name>A0A1B9ILL3_9TREE</name>
<gene>
    <name evidence="2" type="ORF">L486_06195</name>
</gene>
<accession>A0A1B9ILL3</accession>
<proteinExistence type="predicted"/>
<feature type="compositionally biased region" description="Low complexity" evidence="1">
    <location>
        <begin position="203"/>
        <end position="218"/>
    </location>
</feature>
<organism evidence="2 3">
    <name type="scientific">Kwoniella mangroviensis CBS 10435</name>
    <dbReference type="NCBI Taxonomy" id="1331196"/>
    <lineage>
        <taxon>Eukaryota</taxon>
        <taxon>Fungi</taxon>
        <taxon>Dikarya</taxon>
        <taxon>Basidiomycota</taxon>
        <taxon>Agaricomycotina</taxon>
        <taxon>Tremellomycetes</taxon>
        <taxon>Tremellales</taxon>
        <taxon>Cryptococcaceae</taxon>
        <taxon>Kwoniella</taxon>
    </lineage>
</organism>
<reference evidence="3" key="2">
    <citation type="submission" date="2013-12" db="EMBL/GenBank/DDBJ databases">
        <title>Evolution of pathogenesis and genome organization in the Tremellales.</title>
        <authorList>
            <person name="Cuomo C."/>
            <person name="Litvintseva A."/>
            <person name="Heitman J."/>
            <person name="Chen Y."/>
            <person name="Sun S."/>
            <person name="Springer D."/>
            <person name="Dromer F."/>
            <person name="Young S."/>
            <person name="Zeng Q."/>
            <person name="Chapman S."/>
            <person name="Gujja S."/>
            <person name="Saif S."/>
            <person name="Birren B."/>
        </authorList>
    </citation>
    <scope>NUCLEOTIDE SEQUENCE [LARGE SCALE GENOMIC DNA]</scope>
    <source>
        <strain evidence="3">CBS 10435</strain>
    </source>
</reference>
<feature type="compositionally biased region" description="Basic and acidic residues" evidence="1">
    <location>
        <begin position="166"/>
        <end position="182"/>
    </location>
</feature>
<feature type="region of interest" description="Disordered" evidence="1">
    <location>
        <begin position="160"/>
        <end position="237"/>
    </location>
</feature>
<dbReference type="Proteomes" id="UP000092583">
    <property type="component" value="Unassembled WGS sequence"/>
</dbReference>
<evidence type="ECO:0000313" key="3">
    <source>
        <dbReference type="Proteomes" id="UP000092583"/>
    </source>
</evidence>
<dbReference type="EMBL" id="KV700091">
    <property type="protein sequence ID" value="OCF56254.1"/>
    <property type="molecule type" value="Genomic_DNA"/>
</dbReference>
<keyword evidence="3" id="KW-1185">Reference proteome</keyword>
<reference evidence="2 3" key="1">
    <citation type="submission" date="2013-07" db="EMBL/GenBank/DDBJ databases">
        <title>The Genome Sequence of Kwoniella mangroviensis CBS10435.</title>
        <authorList>
            <consortium name="The Broad Institute Genome Sequencing Platform"/>
            <person name="Cuomo C."/>
            <person name="Litvintseva A."/>
            <person name="Chen Y."/>
            <person name="Heitman J."/>
            <person name="Sun S."/>
            <person name="Springer D."/>
            <person name="Dromer F."/>
            <person name="Young S.K."/>
            <person name="Zeng Q."/>
            <person name="Gargeya S."/>
            <person name="Fitzgerald M."/>
            <person name="Abouelleil A."/>
            <person name="Alvarado L."/>
            <person name="Berlin A.M."/>
            <person name="Chapman S.B."/>
            <person name="Dewar J."/>
            <person name="Goldberg J."/>
            <person name="Griggs A."/>
            <person name="Gujja S."/>
            <person name="Hansen M."/>
            <person name="Howarth C."/>
            <person name="Imamovic A."/>
            <person name="Larimer J."/>
            <person name="McCowan C."/>
            <person name="Murphy C."/>
            <person name="Pearson M."/>
            <person name="Priest M."/>
            <person name="Roberts A."/>
            <person name="Saif S."/>
            <person name="Shea T."/>
            <person name="Sykes S."/>
            <person name="Wortman J."/>
            <person name="Nusbaum C."/>
            <person name="Birren B."/>
        </authorList>
    </citation>
    <scope>NUCLEOTIDE SEQUENCE [LARGE SCALE GENOMIC DNA]</scope>
    <source>
        <strain evidence="2 3">CBS 10435</strain>
    </source>
</reference>
<feature type="region of interest" description="Disordered" evidence="1">
    <location>
        <begin position="122"/>
        <end position="148"/>
    </location>
</feature>